<dbReference type="PANTHER" id="PTHR47260:SF6">
    <property type="entry name" value="THIOESTERASE DOMAIN-CONTAINING PROTEIN"/>
    <property type="match status" value="1"/>
</dbReference>
<organism evidence="2 3">
    <name type="scientific">Madurella fahalii</name>
    <dbReference type="NCBI Taxonomy" id="1157608"/>
    <lineage>
        <taxon>Eukaryota</taxon>
        <taxon>Fungi</taxon>
        <taxon>Dikarya</taxon>
        <taxon>Ascomycota</taxon>
        <taxon>Pezizomycotina</taxon>
        <taxon>Sordariomycetes</taxon>
        <taxon>Sordariomycetidae</taxon>
        <taxon>Sordariales</taxon>
        <taxon>Sordariales incertae sedis</taxon>
        <taxon>Madurella</taxon>
    </lineage>
</organism>
<dbReference type="GeneID" id="98176166"/>
<dbReference type="InterPro" id="IPR006683">
    <property type="entry name" value="Thioestr_dom"/>
</dbReference>
<keyword evidence="3" id="KW-1185">Reference proteome</keyword>
<proteinExistence type="predicted"/>
<gene>
    <name evidence="2" type="ORF">MFIFM68171_05423</name>
</gene>
<dbReference type="InterPro" id="IPR029069">
    <property type="entry name" value="HotDog_dom_sf"/>
</dbReference>
<dbReference type="Pfam" id="PF03061">
    <property type="entry name" value="4HBT"/>
    <property type="match status" value="1"/>
</dbReference>
<name>A0ABQ0GBR4_9PEZI</name>
<evidence type="ECO:0000313" key="2">
    <source>
        <dbReference type="EMBL" id="GAB1315213.1"/>
    </source>
</evidence>
<dbReference type="PANTHER" id="PTHR47260">
    <property type="entry name" value="UPF0644 PROTEIN PB2B4.06"/>
    <property type="match status" value="1"/>
</dbReference>
<sequence>MSPKYNNEETNLQKSNEMASARQVDYFLAIPWCAAHLSASPNLRIAQSVTREHKPEGSTLDTLISQTLNRPDAMPAYITFYSAPADPNELVTEVKAFCALGPMINGWEGICHGGMVVTLLDEVMGQVFAVNKSSGLIREIPIMTGYLNTKFLKPVRTGTEEKPTVVLVTAGMVKRDGRKFWTKARVEGEDGDVMATADALFIELKEAKL</sequence>
<dbReference type="CDD" id="cd03443">
    <property type="entry name" value="PaaI_thioesterase"/>
    <property type="match status" value="1"/>
</dbReference>
<dbReference type="SUPFAM" id="SSF54637">
    <property type="entry name" value="Thioesterase/thiol ester dehydrase-isomerase"/>
    <property type="match status" value="1"/>
</dbReference>
<feature type="domain" description="Thioesterase" evidence="1">
    <location>
        <begin position="109"/>
        <end position="192"/>
    </location>
</feature>
<dbReference type="RefSeq" id="XP_070916944.1">
    <property type="nucleotide sequence ID" value="XM_071060843.1"/>
</dbReference>
<dbReference type="InterPro" id="IPR052061">
    <property type="entry name" value="PTE-AB_protein"/>
</dbReference>
<accession>A0ABQ0GBR4</accession>
<evidence type="ECO:0000313" key="3">
    <source>
        <dbReference type="Proteomes" id="UP001628179"/>
    </source>
</evidence>
<protein>
    <submittedName>
        <fullName evidence="2">HotDog domain-containing protein</fullName>
    </submittedName>
</protein>
<dbReference type="Proteomes" id="UP001628179">
    <property type="component" value="Unassembled WGS sequence"/>
</dbReference>
<dbReference type="EMBL" id="BAAFSV010000002">
    <property type="protein sequence ID" value="GAB1315213.1"/>
    <property type="molecule type" value="Genomic_DNA"/>
</dbReference>
<dbReference type="Gene3D" id="3.10.129.10">
    <property type="entry name" value="Hotdog Thioesterase"/>
    <property type="match status" value="1"/>
</dbReference>
<evidence type="ECO:0000259" key="1">
    <source>
        <dbReference type="Pfam" id="PF03061"/>
    </source>
</evidence>
<reference evidence="2 3" key="1">
    <citation type="submission" date="2024-09" db="EMBL/GenBank/DDBJ databases">
        <title>Itraconazole resistance in Madurella fahalii resulting from another homologue of gene encoding cytochrome P450 14-alpha sterol demethylase (CYP51).</title>
        <authorList>
            <person name="Yoshioka I."/>
            <person name="Fahal A.H."/>
            <person name="Kaneko S."/>
            <person name="Yaguchi T."/>
        </authorList>
    </citation>
    <scope>NUCLEOTIDE SEQUENCE [LARGE SCALE GENOMIC DNA]</scope>
    <source>
        <strain evidence="2 3">IFM 68171</strain>
    </source>
</reference>
<comment type="caution">
    <text evidence="2">The sequence shown here is derived from an EMBL/GenBank/DDBJ whole genome shotgun (WGS) entry which is preliminary data.</text>
</comment>